<dbReference type="GO" id="GO:0008168">
    <property type="term" value="F:methyltransferase activity"/>
    <property type="evidence" value="ECO:0007669"/>
    <property type="project" value="UniProtKB-KW"/>
</dbReference>
<feature type="non-terminal residue" evidence="4">
    <location>
        <position position="1"/>
    </location>
</feature>
<dbReference type="Gene3D" id="3.20.20.480">
    <property type="entry name" value="Trimethylamine methyltransferase-like"/>
    <property type="match status" value="1"/>
</dbReference>
<dbReference type="GO" id="GO:0015948">
    <property type="term" value="P:methanogenesis"/>
    <property type="evidence" value="ECO:0007669"/>
    <property type="project" value="InterPro"/>
</dbReference>
<evidence type="ECO:0000313" key="4">
    <source>
        <dbReference type="EMBL" id="GAF92975.1"/>
    </source>
</evidence>
<evidence type="ECO:0000256" key="3">
    <source>
        <dbReference type="ARBA" id="ARBA00022679"/>
    </source>
</evidence>
<keyword evidence="3" id="KW-0808">Transferase</keyword>
<evidence type="ECO:0000256" key="2">
    <source>
        <dbReference type="ARBA" id="ARBA00022603"/>
    </source>
</evidence>
<dbReference type="EMBL" id="BARS01015663">
    <property type="protein sequence ID" value="GAF92975.1"/>
    <property type="molecule type" value="Genomic_DNA"/>
</dbReference>
<protein>
    <recommendedName>
        <fullName evidence="5">Trimethylamine methyltransferase</fullName>
    </recommendedName>
</protein>
<evidence type="ECO:0008006" key="5">
    <source>
        <dbReference type="Google" id="ProtNLM"/>
    </source>
</evidence>
<proteinExistence type="inferred from homology"/>
<dbReference type="InterPro" id="IPR038601">
    <property type="entry name" value="MttB-like_sf"/>
</dbReference>
<reference evidence="4" key="1">
    <citation type="journal article" date="2014" name="Front. Microbiol.">
        <title>High frequency of phylogenetically diverse reductive dehalogenase-homologous genes in deep subseafloor sedimentary metagenomes.</title>
        <authorList>
            <person name="Kawai M."/>
            <person name="Futagami T."/>
            <person name="Toyoda A."/>
            <person name="Takaki Y."/>
            <person name="Nishi S."/>
            <person name="Hori S."/>
            <person name="Arai W."/>
            <person name="Tsubouchi T."/>
            <person name="Morono Y."/>
            <person name="Uchiyama I."/>
            <person name="Ito T."/>
            <person name="Fujiyama A."/>
            <person name="Inagaki F."/>
            <person name="Takami H."/>
        </authorList>
    </citation>
    <scope>NUCLEOTIDE SEQUENCE</scope>
    <source>
        <strain evidence="4">Expedition CK06-06</strain>
    </source>
</reference>
<dbReference type="Pfam" id="PF06253">
    <property type="entry name" value="MTTB"/>
    <property type="match status" value="1"/>
</dbReference>
<dbReference type="GO" id="GO:0032259">
    <property type="term" value="P:methylation"/>
    <property type="evidence" value="ECO:0007669"/>
    <property type="project" value="UniProtKB-KW"/>
</dbReference>
<organism evidence="4">
    <name type="scientific">marine sediment metagenome</name>
    <dbReference type="NCBI Taxonomy" id="412755"/>
    <lineage>
        <taxon>unclassified sequences</taxon>
        <taxon>metagenomes</taxon>
        <taxon>ecological metagenomes</taxon>
    </lineage>
</organism>
<name>X0UX33_9ZZZZ</name>
<dbReference type="InterPro" id="IPR010426">
    <property type="entry name" value="MTTB_MeTrfase"/>
</dbReference>
<gene>
    <name evidence="4" type="ORF">S01H1_25880</name>
</gene>
<sequence>RFFTEGIPVNEKTLALEVIERVASGGSDSMFLMDDHTFEHFMQAQFLPALLDRNRYDSWKEAGATDFYRRCNIEAKRILAEHQVEPKTDEVLKGIKIILQGG</sequence>
<dbReference type="AlphaFoldDB" id="X0UX33"/>
<evidence type="ECO:0000256" key="1">
    <source>
        <dbReference type="ARBA" id="ARBA00007137"/>
    </source>
</evidence>
<comment type="caution">
    <text evidence="4">The sequence shown here is derived from an EMBL/GenBank/DDBJ whole genome shotgun (WGS) entry which is preliminary data.</text>
</comment>
<accession>X0UX33</accession>
<keyword evidence="2" id="KW-0489">Methyltransferase</keyword>
<comment type="similarity">
    <text evidence="1">Belongs to the trimethylamine methyltransferase family.</text>
</comment>